<evidence type="ECO:0000256" key="1">
    <source>
        <dbReference type="SAM" id="MobiDB-lite"/>
    </source>
</evidence>
<feature type="region of interest" description="Disordered" evidence="1">
    <location>
        <begin position="125"/>
        <end position="169"/>
    </location>
</feature>
<sequence>MQNTIKITYILHEILSADNSLFPAVSDRAFPVIPFPPSDKERNIEHTKYRTIFLFHSFTNLRRPSDGKKEVAMKRLRKIPALLILMMLVCTAGCGRKQQDANDMADGMMETTQATDETHTDAVLPEHETGGNSGINGSSLGTTGETATETVEETAGGNSTANESSGIIDDTGNVIDDAGNAVKNAADDAGNVVNDVIDGAGDVVKDAADGVADGVKDMTGAK</sequence>
<reference evidence="2" key="1">
    <citation type="journal article" date="2021" name="PeerJ">
        <title>Extensive microbial diversity within the chicken gut microbiome revealed by metagenomics and culture.</title>
        <authorList>
            <person name="Gilroy R."/>
            <person name="Ravi A."/>
            <person name="Getino M."/>
            <person name="Pursley I."/>
            <person name="Horton D.L."/>
            <person name="Alikhan N.F."/>
            <person name="Baker D."/>
            <person name="Gharbi K."/>
            <person name="Hall N."/>
            <person name="Watson M."/>
            <person name="Adriaenssens E.M."/>
            <person name="Foster-Nyarko E."/>
            <person name="Jarju S."/>
            <person name="Secka A."/>
            <person name="Antonio M."/>
            <person name="Oren A."/>
            <person name="Chaudhuri R.R."/>
            <person name="La Ragione R."/>
            <person name="Hildebrand F."/>
            <person name="Pallen M.J."/>
        </authorList>
    </citation>
    <scope>NUCLEOTIDE SEQUENCE</scope>
    <source>
        <strain evidence="2">ChiBcec1-1630</strain>
    </source>
</reference>
<protein>
    <submittedName>
        <fullName evidence="2">Uncharacterized protein</fullName>
    </submittedName>
</protein>
<dbReference type="Proteomes" id="UP000823922">
    <property type="component" value="Unassembled WGS sequence"/>
</dbReference>
<dbReference type="EMBL" id="DWVS01000382">
    <property type="protein sequence ID" value="HJC89251.1"/>
    <property type="molecule type" value="Genomic_DNA"/>
</dbReference>
<accession>A0A9D2QKN4</accession>
<gene>
    <name evidence="2" type="ORF">H9926_14740</name>
</gene>
<evidence type="ECO:0000313" key="2">
    <source>
        <dbReference type="EMBL" id="HJC89251.1"/>
    </source>
</evidence>
<name>A0A9D2QKN4_9FIRM</name>
<proteinExistence type="predicted"/>
<dbReference type="AlphaFoldDB" id="A0A9D2QKN4"/>
<feature type="compositionally biased region" description="Low complexity" evidence="1">
    <location>
        <begin position="135"/>
        <end position="157"/>
    </location>
</feature>
<evidence type="ECO:0000313" key="3">
    <source>
        <dbReference type="Proteomes" id="UP000823922"/>
    </source>
</evidence>
<reference evidence="2" key="2">
    <citation type="submission" date="2021-04" db="EMBL/GenBank/DDBJ databases">
        <authorList>
            <person name="Gilroy R."/>
        </authorList>
    </citation>
    <scope>NUCLEOTIDE SEQUENCE</scope>
    <source>
        <strain evidence="2">ChiBcec1-1630</strain>
    </source>
</reference>
<organism evidence="2 3">
    <name type="scientific">Candidatus Eisenbergiella intestinigallinarum</name>
    <dbReference type="NCBI Taxonomy" id="2838549"/>
    <lineage>
        <taxon>Bacteria</taxon>
        <taxon>Bacillati</taxon>
        <taxon>Bacillota</taxon>
        <taxon>Clostridia</taxon>
        <taxon>Lachnospirales</taxon>
        <taxon>Lachnospiraceae</taxon>
        <taxon>Eisenbergiella</taxon>
    </lineage>
</organism>
<comment type="caution">
    <text evidence="2">The sequence shown here is derived from an EMBL/GenBank/DDBJ whole genome shotgun (WGS) entry which is preliminary data.</text>
</comment>